<evidence type="ECO:0000313" key="1">
    <source>
        <dbReference type="EMBL" id="ETP00277.1"/>
    </source>
</evidence>
<protein>
    <submittedName>
        <fullName evidence="1">Uncharacterized protein</fullName>
    </submittedName>
</protein>
<proteinExistence type="predicted"/>
<accession>W2VPK7</accession>
<dbReference type="EMBL" id="ANIX01004513">
    <property type="protein sequence ID" value="ETP00277.1"/>
    <property type="molecule type" value="Genomic_DNA"/>
</dbReference>
<reference evidence="1 2" key="1">
    <citation type="submission" date="2013-11" db="EMBL/GenBank/DDBJ databases">
        <title>The Genome Sequence of Phytophthora parasitica CJ01A1.</title>
        <authorList>
            <consortium name="The Broad Institute Genomics Platform"/>
            <person name="Russ C."/>
            <person name="Tyler B."/>
            <person name="Panabieres F."/>
            <person name="Shan W."/>
            <person name="Tripathy S."/>
            <person name="Grunwald N."/>
            <person name="Machado M."/>
            <person name="Johnson C.S."/>
            <person name="Walker B."/>
            <person name="Young S.K."/>
            <person name="Zeng Q."/>
            <person name="Gargeya S."/>
            <person name="Fitzgerald M."/>
            <person name="Haas B."/>
            <person name="Abouelleil A."/>
            <person name="Allen A.W."/>
            <person name="Alvarado L."/>
            <person name="Arachchi H.M."/>
            <person name="Berlin A.M."/>
            <person name="Chapman S.B."/>
            <person name="Gainer-Dewar J."/>
            <person name="Goldberg J."/>
            <person name="Griggs A."/>
            <person name="Gujja S."/>
            <person name="Hansen M."/>
            <person name="Howarth C."/>
            <person name="Imamovic A."/>
            <person name="Ireland A."/>
            <person name="Larimer J."/>
            <person name="McCowan C."/>
            <person name="Murphy C."/>
            <person name="Pearson M."/>
            <person name="Poon T.W."/>
            <person name="Priest M."/>
            <person name="Roberts A."/>
            <person name="Saif S."/>
            <person name="Shea T."/>
            <person name="Sisk P."/>
            <person name="Sykes S."/>
            <person name="Wortman J."/>
            <person name="Nusbaum C."/>
            <person name="Birren B."/>
        </authorList>
    </citation>
    <scope>NUCLEOTIDE SEQUENCE [LARGE SCALE GENOMIC DNA]</scope>
    <source>
        <strain evidence="1 2">CJ01A1</strain>
    </source>
</reference>
<sequence length="56" mass="6443">MHDRLTFCDRGKQLGAQELLQKLGLSTVQDDILACKELLHPRNRLKPATQLELLSW</sequence>
<dbReference type="Proteomes" id="UP000018958">
    <property type="component" value="Unassembled WGS sequence"/>
</dbReference>
<name>W2VPK7_PHYNI</name>
<gene>
    <name evidence="1" type="ORF">F441_22302</name>
</gene>
<evidence type="ECO:0000313" key="2">
    <source>
        <dbReference type="Proteomes" id="UP000018958"/>
    </source>
</evidence>
<dbReference type="AlphaFoldDB" id="W2VPK7"/>
<comment type="caution">
    <text evidence="1">The sequence shown here is derived from an EMBL/GenBank/DDBJ whole genome shotgun (WGS) entry which is preliminary data.</text>
</comment>
<organism evidence="1 2">
    <name type="scientific">Phytophthora nicotianae CJ01A1</name>
    <dbReference type="NCBI Taxonomy" id="1317063"/>
    <lineage>
        <taxon>Eukaryota</taxon>
        <taxon>Sar</taxon>
        <taxon>Stramenopiles</taxon>
        <taxon>Oomycota</taxon>
        <taxon>Peronosporomycetes</taxon>
        <taxon>Peronosporales</taxon>
        <taxon>Peronosporaceae</taxon>
        <taxon>Phytophthora</taxon>
    </lineage>
</organism>